<evidence type="ECO:0000256" key="1">
    <source>
        <dbReference type="SAM" id="MobiDB-lite"/>
    </source>
</evidence>
<accession>A0A2P4XEQ4</accession>
<name>A0A2P4XEQ4_9STRA</name>
<dbReference type="GO" id="GO:0016020">
    <property type="term" value="C:membrane"/>
    <property type="evidence" value="ECO:0007669"/>
    <property type="project" value="TreeGrafter"/>
</dbReference>
<evidence type="ECO:0000313" key="4">
    <source>
        <dbReference type="Proteomes" id="UP000237271"/>
    </source>
</evidence>
<dbReference type="EMBL" id="NCKW01011215">
    <property type="protein sequence ID" value="POM64031.1"/>
    <property type="molecule type" value="Genomic_DNA"/>
</dbReference>
<protein>
    <recommendedName>
        <fullName evidence="5">Transmembrane protein</fullName>
    </recommendedName>
</protein>
<dbReference type="PANTHER" id="PTHR22050:SF0">
    <property type="entry name" value="TRANSMEMBRANE PROTEIN 131 HOMOLOG"/>
    <property type="match status" value="1"/>
</dbReference>
<feature type="compositionally biased region" description="Low complexity" evidence="1">
    <location>
        <begin position="1475"/>
        <end position="1489"/>
    </location>
</feature>
<evidence type="ECO:0008006" key="5">
    <source>
        <dbReference type="Google" id="ProtNLM"/>
    </source>
</evidence>
<gene>
    <name evidence="3" type="ORF">PHPALM_20499</name>
</gene>
<comment type="caution">
    <text evidence="3">The sequence shown here is derived from an EMBL/GenBank/DDBJ whole genome shotgun (WGS) entry which is preliminary data.</text>
</comment>
<feature type="region of interest" description="Disordered" evidence="1">
    <location>
        <begin position="62"/>
        <end position="85"/>
    </location>
</feature>
<feature type="compositionally biased region" description="Polar residues" evidence="1">
    <location>
        <begin position="1490"/>
        <end position="1502"/>
    </location>
</feature>
<reference evidence="3 4" key="1">
    <citation type="journal article" date="2017" name="Genome Biol. Evol.">
        <title>Phytophthora megakarya and P. palmivora, closely related causal agents of cacao black pod rot, underwent increases in genome sizes and gene numbers by different mechanisms.</title>
        <authorList>
            <person name="Ali S.S."/>
            <person name="Shao J."/>
            <person name="Lary D.J."/>
            <person name="Kronmiller B."/>
            <person name="Shen D."/>
            <person name="Strem M.D."/>
            <person name="Amoako-Attah I."/>
            <person name="Akrofi A.Y."/>
            <person name="Begoude B.A."/>
            <person name="Ten Hoopen G.M."/>
            <person name="Coulibaly K."/>
            <person name="Kebe B.I."/>
            <person name="Melnick R.L."/>
            <person name="Guiltinan M.J."/>
            <person name="Tyler B.M."/>
            <person name="Meinhardt L.W."/>
            <person name="Bailey B.A."/>
        </authorList>
    </citation>
    <scope>NUCLEOTIDE SEQUENCE [LARGE SCALE GENOMIC DNA]</scope>
    <source>
        <strain evidence="4">sbr112.9</strain>
    </source>
</reference>
<feature type="region of interest" description="Disordered" evidence="1">
    <location>
        <begin position="1"/>
        <end position="20"/>
    </location>
</feature>
<feature type="compositionally biased region" description="Basic and acidic residues" evidence="1">
    <location>
        <begin position="1386"/>
        <end position="1402"/>
    </location>
</feature>
<feature type="region of interest" description="Disordered" evidence="1">
    <location>
        <begin position="1382"/>
        <end position="1417"/>
    </location>
</feature>
<sequence length="1716" mass="187987">MRTSGGAGASHRRLRDATPGPLHPLSTLLLTLLLLCSLVAAESSLPPSQQPHEWSPHVTVSADGIATSRGTGRRRSDGLSITRSTPVESGIAPDAAIDDQAIRFTPARVDLGRMETCSPQRYYVGVENHGRVSVRLDGADFTHEGLSLATDVRGIRLDPGDKFNVQFVFLPKIFALDSFVHLELLNGSNWIGPRWPREGDEKDGDIEVPGKYDKQFDYARRADRGAWDMPAGTTSPLIKVSLHTSTPGVYFTYIHIAAGERRLLMVPVRLTVMKPGIHIEPKELDLGVLTDLHENEHREVLFTLYNAGVNPIEVLELKVLKSNLIVSAQLWGGSAVIPPRTQVLDALAVQIRVDRGTPGGACFALLLLKTNASSSELGQRKLKLYGRIVHGNLAFQLNETSIGVITPLDNMFYDDEGANNTAHENDKEQSVEVQNTPTKLVSMIGENSSMGIMAGTSAFRKVRLWNQFDCPVELQRVWVESTLPNNDEPDEVSVYRFNQSVVPAGSAWPKISLQISPTVQGKTFSTRFYSLMVETNVSLHRIQIHVYHGFLDMDSSRGLQNYSVSGYYHDSLIQVQNSSQACLEVPRGGLVTTLSPHINDERMAGTQGVQICRSLLFDLERVASHRSRTEVVKMINNNPVPISLKVTCVYESDMVDISIRAKVTLKCSNDSLDFAVNETTNYRSHVIRRDSINNDTIEVSQGNQFVLQPGYQVIFHVKVQAQGPQGELTVPVMSVETPIEVLHLHTRLQSVQGTVEPVQPAIVLPSMFPGRTKIIHLQYRNTFEHSVTPLMATISSSNLKLLSMRDAMAPKQVESVLDLLFSPAADSKCSNALFLADCLISQEVPTTDQTCEHLSDYGELVDEHDLAALNRRDAFWSRRQGDERQLTVEAQVHLQTDIMDDVAEVTIKALLERPLVTASAVTSLERDNNSSVFGRKEFELTELLGRSHIFVNVRNPSNISVQMELAIAEADQALFYSCKDELSAEEESSGKRQNRYKDISSSCLTEWRSAASDAVVLQRDKHMDIDVSPFYFQNNIVQVPAGGETQLGPIYYLPSKVQEVATTVFVRNDLSHIEPVSLFACSGKGTLHVSVDAPKNNSELTKVLYIARDIVDSAIEDSQVAHGDVFDYDGTLSFALTEHDEPTDYTQDAEIIVSNTGPFGLIINSLTVEGSSDISWTRSVSGNFAGEFLVTLEHLSKEDGKNGQMILPAGDTARIHVSFCANCFTTTVTNWLNIDTSDGIKRIQLQGTITKDAAFSCLHSRVATPLRYAFHFAWMIAAAATVISTLYTVFSVVHDAWIARAKHQVRSLNLAIDTEDPCPELAVLENHEDLVPSLDTPHSINRILEDMEEATFAPSARVVVTPAVSKLLEGRHKGLCSTVQNSENAHSNEVEEGRRVEREHSTTEVVNNPTALPSHDAVNVVAPPDATSKLILQDSNEGVAKECGNADASTSLSLAIKLLSVSGATDSNDSDSSSDESSSQSPETSPSHSTIVTEESKPNLSELSFGFSGSRLNRALESHQPKGTTSTEKTEGPFEVFKSLSERWRAQDWQDEPSGNFLGTIDDWNGTLSLNTLGQSMLTTGGRRDENVRSGNRSDSSSFLGASSRNFLDEFSTMTATAAPLLPMPKPNTKKAPPGFTPADAKPLEARAAFERLRISGSTTPAIATTDDNPLFASKLPLFGPALPPKSDEHVTLGGVGRIGSGRSKVLRGLDVSMTK</sequence>
<evidence type="ECO:0000256" key="2">
    <source>
        <dbReference type="SAM" id="SignalP"/>
    </source>
</evidence>
<keyword evidence="2" id="KW-0732">Signal</keyword>
<keyword evidence="4" id="KW-1185">Reference proteome</keyword>
<feature type="region of interest" description="Disordered" evidence="1">
    <location>
        <begin position="1577"/>
        <end position="1599"/>
    </location>
</feature>
<proteinExistence type="predicted"/>
<evidence type="ECO:0000313" key="3">
    <source>
        <dbReference type="EMBL" id="POM64031.1"/>
    </source>
</evidence>
<feature type="signal peptide" evidence="2">
    <location>
        <begin position="1"/>
        <end position="41"/>
    </location>
</feature>
<feature type="chain" id="PRO_5015138347" description="Transmembrane protein" evidence="2">
    <location>
        <begin position="42"/>
        <end position="1716"/>
    </location>
</feature>
<dbReference type="OrthoDB" id="168404at2759"/>
<dbReference type="PANTHER" id="PTHR22050">
    <property type="entry name" value="RW1 PROTEIN HOMOLOG"/>
    <property type="match status" value="1"/>
</dbReference>
<dbReference type="InterPro" id="IPR039877">
    <property type="entry name" value="TMEM131-like"/>
</dbReference>
<organism evidence="3 4">
    <name type="scientific">Phytophthora palmivora</name>
    <dbReference type="NCBI Taxonomy" id="4796"/>
    <lineage>
        <taxon>Eukaryota</taxon>
        <taxon>Sar</taxon>
        <taxon>Stramenopiles</taxon>
        <taxon>Oomycota</taxon>
        <taxon>Peronosporomycetes</taxon>
        <taxon>Peronosporales</taxon>
        <taxon>Peronosporaceae</taxon>
        <taxon>Phytophthora</taxon>
    </lineage>
</organism>
<dbReference type="Proteomes" id="UP000237271">
    <property type="component" value="Unassembled WGS sequence"/>
</dbReference>
<feature type="compositionally biased region" description="Polar residues" evidence="1">
    <location>
        <begin position="1589"/>
        <end position="1599"/>
    </location>
</feature>
<feature type="region of interest" description="Disordered" evidence="1">
    <location>
        <begin position="1463"/>
        <end position="1504"/>
    </location>
</feature>